<dbReference type="Pfam" id="PF07980">
    <property type="entry name" value="SusD_RagB"/>
    <property type="match status" value="1"/>
</dbReference>
<feature type="domain" description="SusD-like N-terminal" evidence="7">
    <location>
        <begin position="96"/>
        <end position="203"/>
    </location>
</feature>
<evidence type="ECO:0000256" key="4">
    <source>
        <dbReference type="ARBA" id="ARBA00023136"/>
    </source>
</evidence>
<gene>
    <name evidence="8" type="ORF">SAMN04488055_1158</name>
</gene>
<dbReference type="Gene3D" id="1.25.40.390">
    <property type="match status" value="1"/>
</dbReference>
<dbReference type="InterPro" id="IPR012944">
    <property type="entry name" value="SusD_RagB_dom"/>
</dbReference>
<dbReference type="RefSeq" id="WP_074238321.1">
    <property type="nucleotide sequence ID" value="NZ_FSRA01000001.1"/>
</dbReference>
<name>A0A1N6DXM8_9BACT</name>
<evidence type="ECO:0000313" key="8">
    <source>
        <dbReference type="EMBL" id="SIN75548.1"/>
    </source>
</evidence>
<evidence type="ECO:0000256" key="5">
    <source>
        <dbReference type="ARBA" id="ARBA00023237"/>
    </source>
</evidence>
<keyword evidence="4" id="KW-0472">Membrane</keyword>
<dbReference type="InterPro" id="IPR033985">
    <property type="entry name" value="SusD-like_N"/>
</dbReference>
<dbReference type="AlphaFoldDB" id="A0A1N6DXM8"/>
<keyword evidence="5" id="KW-0998">Cell outer membrane</keyword>
<dbReference type="InterPro" id="IPR011990">
    <property type="entry name" value="TPR-like_helical_dom_sf"/>
</dbReference>
<dbReference type="Proteomes" id="UP000185003">
    <property type="component" value="Unassembled WGS sequence"/>
</dbReference>
<comment type="similarity">
    <text evidence="2">Belongs to the SusD family.</text>
</comment>
<evidence type="ECO:0000256" key="1">
    <source>
        <dbReference type="ARBA" id="ARBA00004442"/>
    </source>
</evidence>
<keyword evidence="9" id="KW-1185">Reference proteome</keyword>
<dbReference type="STRING" id="536979.SAMN04488055_1158"/>
<evidence type="ECO:0000259" key="7">
    <source>
        <dbReference type="Pfam" id="PF14322"/>
    </source>
</evidence>
<sequence>MRYHITKYTALLSITLLLSTGCKKGFFDGAPKDLQTIEMVFQNKLEAESWLSGVYNRLPDVWADGTVTGRGLGELCDELELNSPSIIAAGTINGSSSINVYTSYYQAIRLANIFMANIENSKTNLLLEPNGAELIQQYKGEARFLRAYYYWMLIRFYGPVVLVGDKIAGVDDDFQLPRNTWSECVDYILAEMDAAKDMVPEKHIVPSSGADDLTQTGRITKLIVEAVKSQVLLYDASPLFNGNPDYAGFKNTDGKELMNLTADPQKWARAATAAKIAIDHAVTNGRKLYAVTNADPFLAAVNSHRGLFLTGWADEGIWLRTVTGYAVWEEHCAPRAVNGTKTVAVLSMPQEMVDMYRMINGRRIDEAGSNYVETGFTATAKANFYVAGTSNMYVNREPRFYTNVTFNGSTIPFVPKTGLTRVEYWPDGNSGNGNGTQTMYPKTGYLVRKNTNASRNLQSNAGNVVRPAMYIRLGELYLNYAEALNESDPTNPDVLTYLNFIRVRGGIPAVAAGLDQATMRKLIQRERCIELAYEGHRFFDVRRWKIVTEPEGRQGGEFHGMNVFTGAGLGDVAFYARTRTSTRVWNTRYNLLPLPQSEVNKNFKMVQTFGY</sequence>
<dbReference type="PROSITE" id="PS51257">
    <property type="entry name" value="PROKAR_LIPOPROTEIN"/>
    <property type="match status" value="1"/>
</dbReference>
<feature type="domain" description="RagB/SusD" evidence="6">
    <location>
        <begin position="340"/>
        <end position="611"/>
    </location>
</feature>
<evidence type="ECO:0000256" key="2">
    <source>
        <dbReference type="ARBA" id="ARBA00006275"/>
    </source>
</evidence>
<accession>A0A1N6DXM8</accession>
<evidence type="ECO:0000256" key="3">
    <source>
        <dbReference type="ARBA" id="ARBA00022729"/>
    </source>
</evidence>
<dbReference type="OrthoDB" id="608091at2"/>
<reference evidence="8 9" key="1">
    <citation type="submission" date="2016-11" db="EMBL/GenBank/DDBJ databases">
        <authorList>
            <person name="Jaros S."/>
            <person name="Januszkiewicz K."/>
            <person name="Wedrychowicz H."/>
        </authorList>
    </citation>
    <scope>NUCLEOTIDE SEQUENCE [LARGE SCALE GENOMIC DNA]</scope>
    <source>
        <strain evidence="8 9">DSM 24787</strain>
    </source>
</reference>
<proteinExistence type="inferred from homology"/>
<protein>
    <submittedName>
        <fullName evidence="8">Starch-binding associating with outer membrane</fullName>
    </submittedName>
</protein>
<dbReference type="GO" id="GO:0009279">
    <property type="term" value="C:cell outer membrane"/>
    <property type="evidence" value="ECO:0007669"/>
    <property type="project" value="UniProtKB-SubCell"/>
</dbReference>
<evidence type="ECO:0000259" key="6">
    <source>
        <dbReference type="Pfam" id="PF07980"/>
    </source>
</evidence>
<keyword evidence="3" id="KW-0732">Signal</keyword>
<comment type="subcellular location">
    <subcellularLocation>
        <location evidence="1">Cell outer membrane</location>
    </subcellularLocation>
</comment>
<evidence type="ECO:0000313" key="9">
    <source>
        <dbReference type="Proteomes" id="UP000185003"/>
    </source>
</evidence>
<dbReference type="EMBL" id="FSRA01000001">
    <property type="protein sequence ID" value="SIN75548.1"/>
    <property type="molecule type" value="Genomic_DNA"/>
</dbReference>
<dbReference type="SUPFAM" id="SSF48452">
    <property type="entry name" value="TPR-like"/>
    <property type="match status" value="1"/>
</dbReference>
<organism evidence="8 9">
    <name type="scientific">Chitinophaga niabensis</name>
    <dbReference type="NCBI Taxonomy" id="536979"/>
    <lineage>
        <taxon>Bacteria</taxon>
        <taxon>Pseudomonadati</taxon>
        <taxon>Bacteroidota</taxon>
        <taxon>Chitinophagia</taxon>
        <taxon>Chitinophagales</taxon>
        <taxon>Chitinophagaceae</taxon>
        <taxon>Chitinophaga</taxon>
    </lineage>
</organism>
<dbReference type="Pfam" id="PF14322">
    <property type="entry name" value="SusD-like_3"/>
    <property type="match status" value="1"/>
</dbReference>